<keyword evidence="12" id="KW-1185">Reference proteome</keyword>
<evidence type="ECO:0000256" key="2">
    <source>
        <dbReference type="ARBA" id="ARBA00022475"/>
    </source>
</evidence>
<feature type="domain" description="Sulfatase N-terminal" evidence="9">
    <location>
        <begin position="230"/>
        <end position="517"/>
    </location>
</feature>
<dbReference type="SUPFAM" id="SSF53649">
    <property type="entry name" value="Alkaline phosphatase-like"/>
    <property type="match status" value="1"/>
</dbReference>
<dbReference type="RefSeq" id="WP_318954282.1">
    <property type="nucleotide sequence ID" value="NZ_CP137555.1"/>
</dbReference>
<dbReference type="InterPro" id="IPR017850">
    <property type="entry name" value="Alkaline_phosphatase_core_sf"/>
</dbReference>
<dbReference type="Proteomes" id="UP001302477">
    <property type="component" value="Chromosome"/>
</dbReference>
<keyword evidence="4 11" id="KW-0808">Transferase</keyword>
<evidence type="ECO:0000256" key="1">
    <source>
        <dbReference type="ARBA" id="ARBA00004429"/>
    </source>
</evidence>
<gene>
    <name evidence="11" type="ORF">R5R33_01325</name>
</gene>
<dbReference type="Pfam" id="PF00884">
    <property type="entry name" value="Sulfatase"/>
    <property type="match status" value="1"/>
</dbReference>
<name>A0AAU0N0N7_9GAMM</name>
<keyword evidence="5 8" id="KW-0812">Transmembrane</keyword>
<feature type="transmembrane region" description="Helical" evidence="8">
    <location>
        <begin position="40"/>
        <end position="61"/>
    </location>
</feature>
<dbReference type="CDD" id="cd16017">
    <property type="entry name" value="LptA"/>
    <property type="match status" value="1"/>
</dbReference>
<feature type="transmembrane region" description="Helical" evidence="8">
    <location>
        <begin position="73"/>
        <end position="94"/>
    </location>
</feature>
<evidence type="ECO:0000256" key="5">
    <source>
        <dbReference type="ARBA" id="ARBA00022692"/>
    </source>
</evidence>
<keyword evidence="6 8" id="KW-1133">Transmembrane helix</keyword>
<evidence type="ECO:0000313" key="12">
    <source>
        <dbReference type="Proteomes" id="UP001302477"/>
    </source>
</evidence>
<evidence type="ECO:0000256" key="3">
    <source>
        <dbReference type="ARBA" id="ARBA00022519"/>
    </source>
</evidence>
<proteinExistence type="predicted"/>
<sequence>MLKQRQIPALLVIVAISLWVTLAGNYSFFSNLLDIYPVSWGNIGFIGSLAVLLVAVTNILVSPFAVGRLFKPFLVSILLISAASAYFMDAYNVIISSEVLESALQTDASESLGLLNARLFMYLVFGGVLPGLLVWVLPVKKQGVLRSLLSRGKLMAISSVAIVAMLLLFNSSYASFFREHKSVRFYTNPETPIYTAIKYVKQKLDVAESIAYQKIGLDAKQQPAQGKRRLIVLVVGETARWDHFSLNGYGKATNPALAKRNVVSFDHVSSCGTATAVSVPCMFSILDRDHYSEKQAKATDNVLDIAQRAGITVAWMDNNSDSKGVALRVPYTNYRNPEINKQCDDECRDIGMLEGVQKLVSSTPSGDILVVLHQMGSHGPEYAKRYPKSFEKFKPSCSSNLLEQCSQEEIDNAYDNSILYTDFFLGQVIDYLRSVSSDFSPAMLYISDHGESLGEKGIFLHGFPYALAPESQKHVPMIFWSGQEFAQAQHKLNEQGFSHREFSQDNLFHTLLGLMDVKTSVYQPAMDIFSS</sequence>
<keyword evidence="7 8" id="KW-0472">Membrane</keyword>
<dbReference type="AlphaFoldDB" id="A0AAU0N0N7"/>
<dbReference type="InterPro" id="IPR012549">
    <property type="entry name" value="EptA-like_N"/>
</dbReference>
<accession>A0AAU0N0N7</accession>
<dbReference type="Gene3D" id="3.40.720.10">
    <property type="entry name" value="Alkaline Phosphatase, subunit A"/>
    <property type="match status" value="1"/>
</dbReference>
<organism evidence="11 12">
    <name type="scientific">Microbulbifer pacificus</name>
    <dbReference type="NCBI Taxonomy" id="407164"/>
    <lineage>
        <taxon>Bacteria</taxon>
        <taxon>Pseudomonadati</taxon>
        <taxon>Pseudomonadota</taxon>
        <taxon>Gammaproteobacteria</taxon>
        <taxon>Cellvibrionales</taxon>
        <taxon>Microbulbiferaceae</taxon>
        <taxon>Microbulbifer</taxon>
    </lineage>
</organism>
<evidence type="ECO:0000256" key="7">
    <source>
        <dbReference type="ARBA" id="ARBA00023136"/>
    </source>
</evidence>
<evidence type="ECO:0000256" key="6">
    <source>
        <dbReference type="ARBA" id="ARBA00022989"/>
    </source>
</evidence>
<evidence type="ECO:0000256" key="8">
    <source>
        <dbReference type="SAM" id="Phobius"/>
    </source>
</evidence>
<dbReference type="GO" id="GO:0009244">
    <property type="term" value="P:lipopolysaccharide core region biosynthetic process"/>
    <property type="evidence" value="ECO:0007669"/>
    <property type="project" value="TreeGrafter"/>
</dbReference>
<feature type="transmembrane region" description="Helical" evidence="8">
    <location>
        <begin position="119"/>
        <end position="137"/>
    </location>
</feature>
<dbReference type="InterPro" id="IPR000917">
    <property type="entry name" value="Sulfatase_N"/>
</dbReference>
<evidence type="ECO:0000313" key="11">
    <source>
        <dbReference type="EMBL" id="WOX05818.1"/>
    </source>
</evidence>
<dbReference type="InterPro" id="IPR040423">
    <property type="entry name" value="PEA_transferase"/>
</dbReference>
<dbReference type="KEGG" id="mpaf:R5R33_01325"/>
<feature type="transmembrane region" description="Helical" evidence="8">
    <location>
        <begin position="7"/>
        <end position="28"/>
    </location>
</feature>
<feature type="transmembrane region" description="Helical" evidence="8">
    <location>
        <begin position="157"/>
        <end position="176"/>
    </location>
</feature>
<keyword evidence="2" id="KW-1003">Cell membrane</keyword>
<feature type="domain" description="Phosphoethanolamine transferase N-terminal" evidence="10">
    <location>
        <begin position="53"/>
        <end position="203"/>
    </location>
</feature>
<dbReference type="Pfam" id="PF08019">
    <property type="entry name" value="EptA_B_N"/>
    <property type="match status" value="1"/>
</dbReference>
<dbReference type="PANTHER" id="PTHR30443:SF0">
    <property type="entry name" value="PHOSPHOETHANOLAMINE TRANSFERASE EPTA"/>
    <property type="match status" value="1"/>
</dbReference>
<comment type="subcellular location">
    <subcellularLocation>
        <location evidence="1">Cell inner membrane</location>
        <topology evidence="1">Multi-pass membrane protein</topology>
    </subcellularLocation>
</comment>
<dbReference type="GO" id="GO:0016776">
    <property type="term" value="F:phosphotransferase activity, phosphate group as acceptor"/>
    <property type="evidence" value="ECO:0007669"/>
    <property type="project" value="TreeGrafter"/>
</dbReference>
<evidence type="ECO:0000259" key="10">
    <source>
        <dbReference type="Pfam" id="PF08019"/>
    </source>
</evidence>
<evidence type="ECO:0000256" key="4">
    <source>
        <dbReference type="ARBA" id="ARBA00022679"/>
    </source>
</evidence>
<reference evidence="11 12" key="1">
    <citation type="submission" date="2023-10" db="EMBL/GenBank/DDBJ databases">
        <title>Description of Microbulbifer bruguierae sp. nov., isolated from the sediments of mangrove plant Bruguiera sexangula and comparative genomic analyses of the genus Microbulbifer.</title>
        <authorList>
            <person name="Long M."/>
        </authorList>
    </citation>
    <scope>NUCLEOTIDE SEQUENCE [LARGE SCALE GENOMIC DNA]</scope>
    <source>
        <strain evidence="11 12">SPO729</strain>
    </source>
</reference>
<dbReference type="GO" id="GO:0005886">
    <property type="term" value="C:plasma membrane"/>
    <property type="evidence" value="ECO:0007669"/>
    <property type="project" value="UniProtKB-SubCell"/>
</dbReference>
<dbReference type="InterPro" id="IPR058130">
    <property type="entry name" value="PEA_transf_C"/>
</dbReference>
<dbReference type="EMBL" id="CP137555">
    <property type="protein sequence ID" value="WOX05818.1"/>
    <property type="molecule type" value="Genomic_DNA"/>
</dbReference>
<dbReference type="PANTHER" id="PTHR30443">
    <property type="entry name" value="INNER MEMBRANE PROTEIN"/>
    <property type="match status" value="1"/>
</dbReference>
<evidence type="ECO:0000259" key="9">
    <source>
        <dbReference type="Pfam" id="PF00884"/>
    </source>
</evidence>
<protein>
    <submittedName>
        <fullName evidence="11">Phosphoethanolamine--lipid A transferase</fullName>
    </submittedName>
</protein>
<dbReference type="NCBIfam" id="NF028537">
    <property type="entry name" value="P_eth_NH2_trans"/>
    <property type="match status" value="1"/>
</dbReference>
<keyword evidence="3" id="KW-0997">Cell inner membrane</keyword>